<evidence type="ECO:0000256" key="2">
    <source>
        <dbReference type="SAM" id="Phobius"/>
    </source>
</evidence>
<keyword evidence="2" id="KW-0472">Membrane</keyword>
<feature type="transmembrane region" description="Helical" evidence="2">
    <location>
        <begin position="175"/>
        <end position="197"/>
    </location>
</feature>
<dbReference type="Proteomes" id="UP000054321">
    <property type="component" value="Unassembled WGS sequence"/>
</dbReference>
<feature type="compositionally biased region" description="Low complexity" evidence="1">
    <location>
        <begin position="513"/>
        <end position="525"/>
    </location>
</feature>
<proteinExistence type="predicted"/>
<feature type="region of interest" description="Disordered" evidence="1">
    <location>
        <begin position="21"/>
        <end position="94"/>
    </location>
</feature>
<keyword evidence="4" id="KW-1185">Reference proteome</keyword>
<dbReference type="AlphaFoldDB" id="A0A0C3GMM7"/>
<organism evidence="3 4">
    <name type="scientific">Oidiodendron maius (strain Zn)</name>
    <dbReference type="NCBI Taxonomy" id="913774"/>
    <lineage>
        <taxon>Eukaryota</taxon>
        <taxon>Fungi</taxon>
        <taxon>Dikarya</taxon>
        <taxon>Ascomycota</taxon>
        <taxon>Pezizomycotina</taxon>
        <taxon>Leotiomycetes</taxon>
        <taxon>Leotiomycetes incertae sedis</taxon>
        <taxon>Myxotrichaceae</taxon>
        <taxon>Oidiodendron</taxon>
    </lineage>
</organism>
<feature type="region of interest" description="Disordered" evidence="1">
    <location>
        <begin position="508"/>
        <end position="528"/>
    </location>
</feature>
<evidence type="ECO:0000313" key="3">
    <source>
        <dbReference type="EMBL" id="KIM97375.1"/>
    </source>
</evidence>
<accession>A0A0C3GMM7</accession>
<dbReference type="OrthoDB" id="5381672at2759"/>
<protein>
    <submittedName>
        <fullName evidence="3">Uncharacterized protein</fullName>
    </submittedName>
</protein>
<feature type="transmembrane region" description="Helical" evidence="2">
    <location>
        <begin position="667"/>
        <end position="690"/>
    </location>
</feature>
<keyword evidence="2" id="KW-1133">Transmembrane helix</keyword>
<keyword evidence="2" id="KW-0812">Transmembrane</keyword>
<evidence type="ECO:0000313" key="4">
    <source>
        <dbReference type="Proteomes" id="UP000054321"/>
    </source>
</evidence>
<sequence length="796" mass="87214">MSHFEPPVGLTLGRIIKMEGPRDSAADGVSFNSTADTLDRSVEISPPTSPRTPRATADSRDIHGDSNISPSPPSRSPAREPAKDSARLQQGSQLPPSTPLYRSFSVLPIVLIYGTISILGWVVTCILTFRPLHAKHYGLDFSNENFNNYYYGRTKISNEILNSEKWIPAVRVLRAIAAVLTLPVASAVCASAAVVFVQRNAGKSRLNIRHVMVLADRAWADPASWGPAFLSWKRYGSAFLILTILLNILGIFIYPLQEGFLSFKTIKTPNSLQQIFNVLDISDQFNRSRLDTSNLVVALTREALNTASGSTTPSNLWPSTGSFNSIFSSRTGSGDVFVAELPSGFNTGLVRQFLPRINSSAEYGTISESDFPTGCDIIPGAFYVKYSNSSVDAQCPGGWAIEACMPYNQTQTPWKSTRLQQRFSEELYLNISTSGCLAPGNPNNNYYLLTINTTAGYFELPNYMNGGVAGPLLDQDPNSICGNDCASEGAIMNPNTVNYTYTYKTKRDNAPVSSNTTSDNNSTSSLESMPNKGPLLTIAMALFGHGSFLDQLLTTPELFSRSFLAEDAFSCVEFAPMASLIGGYGDSCITNSDMDYSDYTLENLAISWMRNFLLDTQSLTTAFTEAAFLANQNWLSYNLGPNQERSLTINYDLGVDTTIPSIPLGGLIATSVVIGLFFIILFALTAYSVWEPRWTSRLDAFTMMRMGAAMPDKLPMLVGRKQDEVKELDEIPGWVGDVAEDGGPVGRLGLGADNMINKRKRYVCYQGDVETITPYERNELRKKYGLTDAADAFVRA</sequence>
<feature type="compositionally biased region" description="Basic and acidic residues" evidence="1">
    <location>
        <begin position="77"/>
        <end position="86"/>
    </location>
</feature>
<name>A0A0C3GMM7_OIDMZ</name>
<gene>
    <name evidence="3" type="ORF">OIDMADRAFT_32370</name>
</gene>
<evidence type="ECO:0000256" key="1">
    <source>
        <dbReference type="SAM" id="MobiDB-lite"/>
    </source>
</evidence>
<dbReference type="InParanoid" id="A0A0C3GMM7"/>
<feature type="transmembrane region" description="Helical" evidence="2">
    <location>
        <begin position="238"/>
        <end position="256"/>
    </location>
</feature>
<feature type="transmembrane region" description="Helical" evidence="2">
    <location>
        <begin position="106"/>
        <end position="129"/>
    </location>
</feature>
<dbReference type="HOGENOM" id="CLU_009027_0_0_1"/>
<reference evidence="4" key="2">
    <citation type="submission" date="2015-01" db="EMBL/GenBank/DDBJ databases">
        <title>Evolutionary Origins and Diversification of the Mycorrhizal Mutualists.</title>
        <authorList>
            <consortium name="DOE Joint Genome Institute"/>
            <consortium name="Mycorrhizal Genomics Consortium"/>
            <person name="Kohler A."/>
            <person name="Kuo A."/>
            <person name="Nagy L.G."/>
            <person name="Floudas D."/>
            <person name="Copeland A."/>
            <person name="Barry K.W."/>
            <person name="Cichocki N."/>
            <person name="Veneault-Fourrey C."/>
            <person name="LaButti K."/>
            <person name="Lindquist E.A."/>
            <person name="Lipzen A."/>
            <person name="Lundell T."/>
            <person name="Morin E."/>
            <person name="Murat C."/>
            <person name="Riley R."/>
            <person name="Ohm R."/>
            <person name="Sun H."/>
            <person name="Tunlid A."/>
            <person name="Henrissat B."/>
            <person name="Grigoriev I.V."/>
            <person name="Hibbett D.S."/>
            <person name="Martin F."/>
        </authorList>
    </citation>
    <scope>NUCLEOTIDE SEQUENCE [LARGE SCALE GENOMIC DNA]</scope>
    <source>
        <strain evidence="4">Zn</strain>
    </source>
</reference>
<dbReference type="EMBL" id="KN832882">
    <property type="protein sequence ID" value="KIM97375.1"/>
    <property type="molecule type" value="Genomic_DNA"/>
</dbReference>
<reference evidence="3 4" key="1">
    <citation type="submission" date="2014-04" db="EMBL/GenBank/DDBJ databases">
        <authorList>
            <consortium name="DOE Joint Genome Institute"/>
            <person name="Kuo A."/>
            <person name="Martino E."/>
            <person name="Perotto S."/>
            <person name="Kohler A."/>
            <person name="Nagy L.G."/>
            <person name="Floudas D."/>
            <person name="Copeland A."/>
            <person name="Barry K.W."/>
            <person name="Cichocki N."/>
            <person name="Veneault-Fourrey C."/>
            <person name="LaButti K."/>
            <person name="Lindquist E.A."/>
            <person name="Lipzen A."/>
            <person name="Lundell T."/>
            <person name="Morin E."/>
            <person name="Murat C."/>
            <person name="Sun H."/>
            <person name="Tunlid A."/>
            <person name="Henrissat B."/>
            <person name="Grigoriev I.V."/>
            <person name="Hibbett D.S."/>
            <person name="Martin F."/>
            <person name="Nordberg H.P."/>
            <person name="Cantor M.N."/>
            <person name="Hua S.X."/>
        </authorList>
    </citation>
    <scope>NUCLEOTIDE SEQUENCE [LARGE SCALE GENOMIC DNA]</scope>
    <source>
        <strain evidence="3 4">Zn</strain>
    </source>
</reference>